<dbReference type="GO" id="GO:0016491">
    <property type="term" value="F:oxidoreductase activity"/>
    <property type="evidence" value="ECO:0007669"/>
    <property type="project" value="UniProtKB-KW"/>
</dbReference>
<reference evidence="4 5" key="1">
    <citation type="submission" date="2019-04" db="EMBL/GenBank/DDBJ databases">
        <authorList>
            <person name="Li Y."/>
            <person name="Wang J."/>
        </authorList>
    </citation>
    <scope>NUCLEOTIDE SEQUENCE [LARGE SCALE GENOMIC DNA]</scope>
    <source>
        <strain evidence="4 5">DSM 14668</strain>
    </source>
</reference>
<dbReference type="EMBL" id="SSMQ01000113">
    <property type="protein sequence ID" value="TKC94118.1"/>
    <property type="molecule type" value="Genomic_DNA"/>
</dbReference>
<dbReference type="InterPro" id="IPR002347">
    <property type="entry name" value="SDR_fam"/>
</dbReference>
<dbReference type="PANTHER" id="PTHR43976">
    <property type="entry name" value="SHORT CHAIN DEHYDROGENASE"/>
    <property type="match status" value="1"/>
</dbReference>
<comment type="similarity">
    <text evidence="1 3">Belongs to the short-chain dehydrogenases/reductases (SDR) family.</text>
</comment>
<dbReference type="PRINTS" id="PR00080">
    <property type="entry name" value="SDRFAMILY"/>
</dbReference>
<dbReference type="AlphaFoldDB" id="A0A4U1IJQ0"/>
<evidence type="ECO:0000256" key="1">
    <source>
        <dbReference type="ARBA" id="ARBA00006484"/>
    </source>
</evidence>
<protein>
    <submittedName>
        <fullName evidence="4">SDR family NAD(P)-dependent oxidoreductase</fullName>
    </submittedName>
</protein>
<organism evidence="4 5">
    <name type="scientific">Polyangium fumosum</name>
    <dbReference type="NCBI Taxonomy" id="889272"/>
    <lineage>
        <taxon>Bacteria</taxon>
        <taxon>Pseudomonadati</taxon>
        <taxon>Myxococcota</taxon>
        <taxon>Polyangia</taxon>
        <taxon>Polyangiales</taxon>
        <taxon>Polyangiaceae</taxon>
        <taxon>Polyangium</taxon>
    </lineage>
</organism>
<dbReference type="PROSITE" id="PS00061">
    <property type="entry name" value="ADH_SHORT"/>
    <property type="match status" value="1"/>
</dbReference>
<dbReference type="PANTHER" id="PTHR43976:SF16">
    <property type="entry name" value="SHORT-CHAIN DEHYDROGENASE_REDUCTASE FAMILY PROTEIN"/>
    <property type="match status" value="1"/>
</dbReference>
<dbReference type="SUPFAM" id="SSF51735">
    <property type="entry name" value="NAD(P)-binding Rossmann-fold domains"/>
    <property type="match status" value="1"/>
</dbReference>
<evidence type="ECO:0000313" key="5">
    <source>
        <dbReference type="Proteomes" id="UP000309215"/>
    </source>
</evidence>
<evidence type="ECO:0000256" key="2">
    <source>
        <dbReference type="ARBA" id="ARBA00023002"/>
    </source>
</evidence>
<name>A0A4U1IJQ0_9BACT</name>
<dbReference type="InterPro" id="IPR051911">
    <property type="entry name" value="SDR_oxidoreductase"/>
</dbReference>
<evidence type="ECO:0000256" key="3">
    <source>
        <dbReference type="RuleBase" id="RU000363"/>
    </source>
</evidence>
<dbReference type="InterPro" id="IPR020904">
    <property type="entry name" value="Sc_DH/Rdtase_CS"/>
</dbReference>
<dbReference type="RefSeq" id="WP_136936051.1">
    <property type="nucleotide sequence ID" value="NZ_SSMQ01000113.1"/>
</dbReference>
<keyword evidence="5" id="KW-1185">Reference proteome</keyword>
<dbReference type="PRINTS" id="PR00081">
    <property type="entry name" value="GDHRDH"/>
</dbReference>
<keyword evidence="2" id="KW-0560">Oxidoreductase</keyword>
<dbReference type="InterPro" id="IPR036291">
    <property type="entry name" value="NAD(P)-bd_dom_sf"/>
</dbReference>
<dbReference type="OrthoDB" id="5354363at2"/>
<dbReference type="Proteomes" id="UP000309215">
    <property type="component" value="Unassembled WGS sequence"/>
</dbReference>
<comment type="caution">
    <text evidence="4">The sequence shown here is derived from an EMBL/GenBank/DDBJ whole genome shotgun (WGS) entry which is preliminary data.</text>
</comment>
<accession>A0A4U1IJQ0</accession>
<evidence type="ECO:0000313" key="4">
    <source>
        <dbReference type="EMBL" id="TKC94118.1"/>
    </source>
</evidence>
<gene>
    <name evidence="4" type="ORF">E8A74_48720</name>
</gene>
<proteinExistence type="inferred from homology"/>
<dbReference type="Gene3D" id="3.40.50.720">
    <property type="entry name" value="NAD(P)-binding Rossmann-like Domain"/>
    <property type="match status" value="1"/>
</dbReference>
<dbReference type="Pfam" id="PF00106">
    <property type="entry name" value="adh_short"/>
    <property type="match status" value="1"/>
</dbReference>
<dbReference type="CDD" id="cd05374">
    <property type="entry name" value="17beta-HSD-like_SDR_c"/>
    <property type="match status" value="1"/>
</dbReference>
<sequence>MAKLVLITGTSSGIGLSAAIECAAAGHKVVATMRDLARREALEQAAKARGVSVDIEQLDVTSSSAGDKIRELVLKYGPFFALVNNAGIAIGGPFEEQSEEDVRLQLETNVLGLMATTRAILPSMRSAGRGRILNVSSTSGRVAMPCLSIYAATKHAVEGFSEALRWEVEPFGIDVLVVAPGTFRTPIFFENMKRGAHVADEGPYGALIRRIEDLAIGGARRAPPPDEVGRTLARLVGAPSPPFRTIVGRDGFAMTTLRGVMPDRLFALGLRRALALSRVR</sequence>